<protein>
    <recommendedName>
        <fullName evidence="7">DNA 3'-5' helicase</fullName>
        <ecNumber evidence="7">5.6.2.4</ecNumber>
    </recommendedName>
</protein>
<dbReference type="Pfam" id="PF00580">
    <property type="entry name" value="UvrD-helicase"/>
    <property type="match status" value="1"/>
</dbReference>
<keyword evidence="2 9" id="KW-0378">Hydrolase</keyword>
<keyword evidence="1 9" id="KW-0547">Nucleotide-binding</keyword>
<evidence type="ECO:0000313" key="11">
    <source>
        <dbReference type="EMBL" id="SMB81950.1"/>
    </source>
</evidence>
<name>A0A1W1ULL8_9DEIO</name>
<evidence type="ECO:0000256" key="7">
    <source>
        <dbReference type="ARBA" id="ARBA00034808"/>
    </source>
</evidence>
<dbReference type="GO" id="GO:0005524">
    <property type="term" value="F:ATP binding"/>
    <property type="evidence" value="ECO:0007669"/>
    <property type="project" value="UniProtKB-UniRule"/>
</dbReference>
<evidence type="ECO:0000259" key="10">
    <source>
        <dbReference type="PROSITE" id="PS51198"/>
    </source>
</evidence>
<dbReference type="EMBL" id="FWWU01000005">
    <property type="protein sequence ID" value="SMB81950.1"/>
    <property type="molecule type" value="Genomic_DNA"/>
</dbReference>
<dbReference type="GO" id="GO:0003677">
    <property type="term" value="F:DNA binding"/>
    <property type="evidence" value="ECO:0007669"/>
    <property type="project" value="InterPro"/>
</dbReference>
<comment type="catalytic activity">
    <reaction evidence="8">
        <text>ATP + H2O = ADP + phosphate + H(+)</text>
        <dbReference type="Rhea" id="RHEA:13065"/>
        <dbReference type="ChEBI" id="CHEBI:15377"/>
        <dbReference type="ChEBI" id="CHEBI:15378"/>
        <dbReference type="ChEBI" id="CHEBI:30616"/>
        <dbReference type="ChEBI" id="CHEBI:43474"/>
        <dbReference type="ChEBI" id="CHEBI:456216"/>
        <dbReference type="EC" id="5.6.2.4"/>
    </reaction>
</comment>
<gene>
    <name evidence="11" type="ORF">SAMN00790413_04784</name>
</gene>
<keyword evidence="5" id="KW-0413">Isomerase</keyword>
<comment type="catalytic activity">
    <reaction evidence="6">
        <text>Couples ATP hydrolysis with the unwinding of duplex DNA by translocating in the 3'-5' direction.</text>
        <dbReference type="EC" id="5.6.2.4"/>
    </reaction>
</comment>
<evidence type="ECO:0000256" key="4">
    <source>
        <dbReference type="ARBA" id="ARBA00022840"/>
    </source>
</evidence>
<evidence type="ECO:0000256" key="6">
    <source>
        <dbReference type="ARBA" id="ARBA00034617"/>
    </source>
</evidence>
<dbReference type="STRING" id="695939.SAMN00790413_04784"/>
<evidence type="ECO:0000256" key="8">
    <source>
        <dbReference type="ARBA" id="ARBA00048988"/>
    </source>
</evidence>
<dbReference type="EC" id="5.6.2.4" evidence="7"/>
<dbReference type="OrthoDB" id="9810135at2"/>
<evidence type="ECO:0000313" key="12">
    <source>
        <dbReference type="Proteomes" id="UP000192582"/>
    </source>
</evidence>
<dbReference type="InterPro" id="IPR027417">
    <property type="entry name" value="P-loop_NTPase"/>
</dbReference>
<reference evidence="11 12" key="1">
    <citation type="submission" date="2017-04" db="EMBL/GenBank/DDBJ databases">
        <authorList>
            <person name="Afonso C.L."/>
            <person name="Miller P.J."/>
            <person name="Scott M.A."/>
            <person name="Spackman E."/>
            <person name="Goraichik I."/>
            <person name="Dimitrov K.M."/>
            <person name="Suarez D.L."/>
            <person name="Swayne D.E."/>
        </authorList>
    </citation>
    <scope>NUCLEOTIDE SEQUENCE [LARGE SCALE GENOMIC DNA]</scope>
    <source>
        <strain evidence="11 12">KR-140</strain>
    </source>
</reference>
<dbReference type="PANTHER" id="PTHR11070">
    <property type="entry name" value="UVRD / RECB / PCRA DNA HELICASE FAMILY MEMBER"/>
    <property type="match status" value="1"/>
</dbReference>
<evidence type="ECO:0000256" key="5">
    <source>
        <dbReference type="ARBA" id="ARBA00023235"/>
    </source>
</evidence>
<keyword evidence="4 9" id="KW-0067">ATP-binding</keyword>
<dbReference type="PROSITE" id="PS51198">
    <property type="entry name" value="UVRD_HELICASE_ATP_BIND"/>
    <property type="match status" value="1"/>
</dbReference>
<dbReference type="PANTHER" id="PTHR11070:SF2">
    <property type="entry name" value="ATP-DEPENDENT DNA HELICASE SRS2"/>
    <property type="match status" value="1"/>
</dbReference>
<proteinExistence type="predicted"/>
<organism evidence="11 12">
    <name type="scientific">Deinococcus hopiensis KR-140</name>
    <dbReference type="NCBI Taxonomy" id="695939"/>
    <lineage>
        <taxon>Bacteria</taxon>
        <taxon>Thermotogati</taxon>
        <taxon>Deinococcota</taxon>
        <taxon>Deinococci</taxon>
        <taxon>Deinococcales</taxon>
        <taxon>Deinococcaceae</taxon>
        <taxon>Deinococcus</taxon>
    </lineage>
</organism>
<dbReference type="Pfam" id="PF13361">
    <property type="entry name" value="UvrD_C"/>
    <property type="match status" value="1"/>
</dbReference>
<keyword evidence="3 9" id="KW-0347">Helicase</keyword>
<evidence type="ECO:0000256" key="9">
    <source>
        <dbReference type="PROSITE-ProRule" id="PRU00560"/>
    </source>
</evidence>
<evidence type="ECO:0000256" key="3">
    <source>
        <dbReference type="ARBA" id="ARBA00022806"/>
    </source>
</evidence>
<accession>A0A1W1ULL8</accession>
<feature type="domain" description="UvrD-like helicase ATP-binding" evidence="10">
    <location>
        <begin position="12"/>
        <end position="290"/>
    </location>
</feature>
<dbReference type="Proteomes" id="UP000192582">
    <property type="component" value="Unassembled WGS sequence"/>
</dbReference>
<sequence length="556" mass="62656">MPAMKPSVFRPSRYQQAIFDFVRSGSGDGVVRAAAGAGKTTTLVEIARLRLLPGDLDACFLAFNRHTAGELRARLPGHVRADTVHALGRRSLLARFPILKSREPEGRKSRHLIRERLKQMRGEFVVAEHNWRVAERYLQDLLRFAMANLTDTKLEEEVAALAVQYNLAPPEDHGLEVQCHREVQHMLRRRLELLKAHQIYGFEDMLYLPAVLKLPVQQYGFVFVDEAQDLSAVQLEVVLRAVKPGGRRLFVRDERQATYGFTGADTDSLSRIVERTGASVLPLSITYRCPKSHVALAKHLAPEIEAAPGAPEGQVFVIKEAWLSRWVKAGDLVICRYTAPLVRQCLTLIRCNIPVVVRGMDIGTQLQEISRHLFARGLEGWEVALEAYRITEEARIRRYAATENDADRQVALRMDLLTSLKVLTRDVYEHGGRYVEELCTFLAGFFSDEESPIVFSTIHKAKGQEADRVFLLYPKTMPAVYARTATAAQGEACVQFVALTRARRAWPGPKQTVRRRKTSRCCPSCAFTIYDTPWSPSWRHGRSASKSLPSGSVTIR</sequence>
<dbReference type="SUPFAM" id="SSF52540">
    <property type="entry name" value="P-loop containing nucleoside triphosphate hydrolases"/>
    <property type="match status" value="1"/>
</dbReference>
<dbReference type="InterPro" id="IPR014017">
    <property type="entry name" value="DNA_helicase_UvrD-like_C"/>
</dbReference>
<feature type="binding site" evidence="9">
    <location>
        <begin position="33"/>
        <end position="40"/>
    </location>
    <ligand>
        <name>ATP</name>
        <dbReference type="ChEBI" id="CHEBI:30616"/>
    </ligand>
</feature>
<dbReference type="GO" id="GO:0000725">
    <property type="term" value="P:recombinational repair"/>
    <property type="evidence" value="ECO:0007669"/>
    <property type="project" value="TreeGrafter"/>
</dbReference>
<dbReference type="GO" id="GO:0043138">
    <property type="term" value="F:3'-5' DNA helicase activity"/>
    <property type="evidence" value="ECO:0007669"/>
    <property type="project" value="UniProtKB-EC"/>
</dbReference>
<dbReference type="InterPro" id="IPR000212">
    <property type="entry name" value="DNA_helicase_UvrD/REP"/>
</dbReference>
<dbReference type="GO" id="GO:0016887">
    <property type="term" value="F:ATP hydrolysis activity"/>
    <property type="evidence" value="ECO:0007669"/>
    <property type="project" value="RHEA"/>
</dbReference>
<dbReference type="Gene3D" id="3.40.50.300">
    <property type="entry name" value="P-loop containing nucleotide triphosphate hydrolases"/>
    <property type="match status" value="2"/>
</dbReference>
<keyword evidence="12" id="KW-1185">Reference proteome</keyword>
<dbReference type="AlphaFoldDB" id="A0A1W1ULL8"/>
<evidence type="ECO:0000256" key="1">
    <source>
        <dbReference type="ARBA" id="ARBA00022741"/>
    </source>
</evidence>
<evidence type="ECO:0000256" key="2">
    <source>
        <dbReference type="ARBA" id="ARBA00022801"/>
    </source>
</evidence>
<dbReference type="InterPro" id="IPR014016">
    <property type="entry name" value="UvrD-like_ATP-bd"/>
</dbReference>